<dbReference type="OrthoDB" id="265776at2759"/>
<reference evidence="16 17" key="1">
    <citation type="journal article" date="2018" name="Genome Biol. Evol.">
        <title>Multiple Roots of Fruiting Body Formation in Amoebozoa.</title>
        <authorList>
            <person name="Hillmann F."/>
            <person name="Forbes G."/>
            <person name="Novohradska S."/>
            <person name="Ferling I."/>
            <person name="Riege K."/>
            <person name="Groth M."/>
            <person name="Westermann M."/>
            <person name="Marz M."/>
            <person name="Spaller T."/>
            <person name="Winckler T."/>
            <person name="Schaap P."/>
            <person name="Glockner G."/>
        </authorList>
    </citation>
    <scope>NUCLEOTIDE SEQUENCE [LARGE SCALE GENOMIC DNA]</scope>
    <source>
        <strain evidence="16 17">Jena</strain>
    </source>
</reference>
<keyword evidence="12" id="KW-0645">Protease</keyword>
<evidence type="ECO:0000259" key="15">
    <source>
        <dbReference type="PROSITE" id="PS51283"/>
    </source>
</evidence>
<organism evidence="16 17">
    <name type="scientific">Planoprotostelium fungivorum</name>
    <dbReference type="NCBI Taxonomy" id="1890364"/>
    <lineage>
        <taxon>Eukaryota</taxon>
        <taxon>Amoebozoa</taxon>
        <taxon>Evosea</taxon>
        <taxon>Variosea</taxon>
        <taxon>Cavosteliida</taxon>
        <taxon>Cavosteliaceae</taxon>
        <taxon>Planoprotostelium</taxon>
    </lineage>
</organism>
<dbReference type="Pfam" id="PF02148">
    <property type="entry name" value="zf-UBP"/>
    <property type="match status" value="1"/>
</dbReference>
<dbReference type="PANTHER" id="PTHR21646:SF86">
    <property type="entry name" value="UBIQUITIN CARBOXYL-TERMINAL HYDROLASE"/>
    <property type="match status" value="1"/>
</dbReference>
<dbReference type="Pfam" id="PF06337">
    <property type="entry name" value="DUSP"/>
    <property type="match status" value="2"/>
</dbReference>
<dbReference type="PROSITE" id="PS50235">
    <property type="entry name" value="USP_3"/>
    <property type="match status" value="1"/>
</dbReference>
<dbReference type="PROSITE" id="PS00973">
    <property type="entry name" value="USP_2"/>
    <property type="match status" value="1"/>
</dbReference>
<dbReference type="InterPro" id="IPR035927">
    <property type="entry name" value="DUSP-like_sf"/>
</dbReference>
<dbReference type="InterPro" id="IPR050185">
    <property type="entry name" value="Ub_carboxyl-term_hydrolase"/>
</dbReference>
<feature type="domain" description="DUSP" evidence="15">
    <location>
        <begin position="555"/>
        <end position="652"/>
    </location>
</feature>
<dbReference type="SMART" id="SM00695">
    <property type="entry name" value="DUSP"/>
    <property type="match status" value="2"/>
</dbReference>
<keyword evidence="8 11" id="KW-0863">Zinc-finger</keyword>
<evidence type="ECO:0000313" key="17">
    <source>
        <dbReference type="Proteomes" id="UP000241769"/>
    </source>
</evidence>
<dbReference type="InParanoid" id="A0A2P6NT20"/>
<dbReference type="EC" id="3.4.19.12" evidence="12"/>
<evidence type="ECO:0000256" key="5">
    <source>
        <dbReference type="ARBA" id="ARBA00022583"/>
    </source>
</evidence>
<dbReference type="GO" id="GO:0048471">
    <property type="term" value="C:perinuclear region of cytoplasm"/>
    <property type="evidence" value="ECO:0007669"/>
    <property type="project" value="UniProtKB-SubCell"/>
</dbReference>
<keyword evidence="10" id="KW-0206">Cytoskeleton</keyword>
<evidence type="ECO:0000256" key="2">
    <source>
        <dbReference type="ARBA" id="ARBA00004556"/>
    </source>
</evidence>
<dbReference type="InterPro" id="IPR001607">
    <property type="entry name" value="Znf_UBP"/>
</dbReference>
<keyword evidence="6" id="KW-0479">Metal-binding</keyword>
<dbReference type="InterPro" id="IPR001394">
    <property type="entry name" value="Peptidase_C19_UCH"/>
</dbReference>
<proteinExistence type="inferred from homology"/>
<evidence type="ECO:0000259" key="14">
    <source>
        <dbReference type="PROSITE" id="PS50271"/>
    </source>
</evidence>
<feature type="domain" description="USP" evidence="13">
    <location>
        <begin position="168"/>
        <end position="552"/>
    </location>
</feature>
<evidence type="ECO:0000256" key="4">
    <source>
        <dbReference type="ARBA" id="ARBA00022490"/>
    </source>
</evidence>
<dbReference type="GO" id="GO:0005813">
    <property type="term" value="C:centrosome"/>
    <property type="evidence" value="ECO:0007669"/>
    <property type="project" value="UniProtKB-SubCell"/>
</dbReference>
<dbReference type="InterPro" id="IPR013083">
    <property type="entry name" value="Znf_RING/FYVE/PHD"/>
</dbReference>
<dbReference type="InterPro" id="IPR006615">
    <property type="entry name" value="Pept_C19_DUSP"/>
</dbReference>
<dbReference type="Gene3D" id="3.90.70.10">
    <property type="entry name" value="Cysteine proteinases"/>
    <property type="match status" value="1"/>
</dbReference>
<evidence type="ECO:0000256" key="8">
    <source>
        <dbReference type="ARBA" id="ARBA00022771"/>
    </source>
</evidence>
<dbReference type="GO" id="GO:0006897">
    <property type="term" value="P:endocytosis"/>
    <property type="evidence" value="ECO:0007669"/>
    <property type="project" value="UniProtKB-KW"/>
</dbReference>
<evidence type="ECO:0000256" key="11">
    <source>
        <dbReference type="PROSITE-ProRule" id="PRU00502"/>
    </source>
</evidence>
<keyword evidence="12 16" id="KW-0378">Hydrolase</keyword>
<feature type="domain" description="DUSP" evidence="15">
    <location>
        <begin position="660"/>
        <end position="761"/>
    </location>
</feature>
<evidence type="ECO:0000256" key="3">
    <source>
        <dbReference type="ARBA" id="ARBA00008269"/>
    </source>
</evidence>
<evidence type="ECO:0000256" key="7">
    <source>
        <dbReference type="ARBA" id="ARBA00022737"/>
    </source>
</evidence>
<sequence>MVYTKIFTGCSSTMTHYNESIGISNSFGSTHHRKCLMSVEGNTLCIHWAQLSRSFLESSKFRKIVESNTSRCAGCNITSSLWLCLKEECFYIGCEQTHAQRHFSEAQHPVCMQLKEPLIWCHICERELEADTVEYPEKETDDTPPAPQTVRSFISPSKEYGGIHPGLCGLQNLGNTCYMNSALQALSNSQPLSRLFLENSFNSLRPSGPHRKLTPPEPLLSESYSNLVRLLWTSTLRSVPPAEFLRAVTKINPFFRGYQQQDSQELLRFALDRMHEELSVTVETTEGRESKSVIRDIFGGQLLSTVKCLQCEKVSYKEDSFYDISVSIPSDAMLERLQKDIPEISLNQTGFFSTITGFLGLTRRTLELRDCLHAFCAREYLYGSNQYNCEHCKAKTDGEKMFKILKLPEILCIHVKRFRYDSYFSSKLSDHVRFPLRNLSMETFCCSEQERKGFEAFREEEIRKETAKKAEKGGIEVDQSQVKIVREDPRSSGFTYDLIALINHTGGLGGGHYVSYCKGEEEWNLYDDSRVSSASESQVENTEGYILFYRRQFTQARSDEVDKTQDFMTSQSGSVDRSYYVPRIWWTKFRTMNYPGPIDNTPFTCPHGSIKPQVKMGKGGVTQQMMKVPPKIWDYLRTTYGGGPEIQSLSQCMDCDREMMEQETQRRKDRKAVSEDRSYLLPKEYWHLISTLWVEKWRTFINGSNERPGEIDNLVLLERDGETPREGLKSERDYIGVTPDIWKYLQSTYGGGPEIVRKRLSIYSHKKDKGLE</sequence>
<name>A0A2P6NT20_9EUKA</name>
<comment type="similarity">
    <text evidence="3">Belongs to the peptidase C19 family. USP20/USP33 subfamily.</text>
</comment>
<dbReference type="PANTHER" id="PTHR21646">
    <property type="entry name" value="UBIQUITIN CARBOXYL-TERMINAL HYDROLASE"/>
    <property type="match status" value="1"/>
</dbReference>
<keyword evidence="9" id="KW-0862">Zinc</keyword>
<evidence type="ECO:0000256" key="9">
    <source>
        <dbReference type="ARBA" id="ARBA00022833"/>
    </source>
</evidence>
<protein>
    <recommendedName>
        <fullName evidence="12">Ubiquitin carboxyl-terminal hydrolase</fullName>
        <ecNumber evidence="12">3.4.19.12</ecNumber>
    </recommendedName>
</protein>
<dbReference type="SUPFAM" id="SSF143791">
    <property type="entry name" value="DUSP-like"/>
    <property type="match status" value="2"/>
</dbReference>
<evidence type="ECO:0000256" key="10">
    <source>
        <dbReference type="ARBA" id="ARBA00023212"/>
    </source>
</evidence>
<dbReference type="Gene3D" id="3.30.2230.10">
    <property type="entry name" value="DUSP-like"/>
    <property type="match status" value="2"/>
</dbReference>
<gene>
    <name evidence="16" type="ORF">PROFUN_01375</name>
</gene>
<comment type="caution">
    <text evidence="16">The sequence shown here is derived from an EMBL/GenBank/DDBJ whole genome shotgun (WGS) entry which is preliminary data.</text>
</comment>
<keyword evidence="4" id="KW-0963">Cytoplasm</keyword>
<comment type="subcellular location">
    <subcellularLocation>
        <location evidence="1">Cytoplasm</location>
        <location evidence="1">Cytoskeleton</location>
        <location evidence="1">Microtubule organizing center</location>
        <location evidence="1">Centrosome</location>
    </subcellularLocation>
    <subcellularLocation>
        <location evidence="2">Cytoplasm</location>
        <location evidence="2">Perinuclear region</location>
    </subcellularLocation>
</comment>
<dbReference type="InterPro" id="IPR018200">
    <property type="entry name" value="USP_CS"/>
</dbReference>
<evidence type="ECO:0000313" key="16">
    <source>
        <dbReference type="EMBL" id="PRP87113.1"/>
    </source>
</evidence>
<keyword evidence="12" id="KW-0788">Thiol protease</keyword>
<dbReference type="InterPro" id="IPR028889">
    <property type="entry name" value="USP"/>
</dbReference>
<dbReference type="GO" id="GO:0006508">
    <property type="term" value="P:proteolysis"/>
    <property type="evidence" value="ECO:0007669"/>
    <property type="project" value="UniProtKB-KW"/>
</dbReference>
<dbReference type="GO" id="GO:0008270">
    <property type="term" value="F:zinc ion binding"/>
    <property type="evidence" value="ECO:0007669"/>
    <property type="project" value="UniProtKB-KW"/>
</dbReference>
<dbReference type="PROSITE" id="PS50271">
    <property type="entry name" value="ZF_UBP"/>
    <property type="match status" value="1"/>
</dbReference>
<dbReference type="PROSITE" id="PS00972">
    <property type="entry name" value="USP_1"/>
    <property type="match status" value="1"/>
</dbReference>
<comment type="catalytic activity">
    <reaction evidence="12">
        <text>Thiol-dependent hydrolysis of ester, thioester, amide, peptide and isopeptide bonds formed by the C-terminal Gly of ubiquitin (a 76-residue protein attached to proteins as an intracellular targeting signal).</text>
        <dbReference type="EC" id="3.4.19.12"/>
    </reaction>
</comment>
<keyword evidence="7" id="KW-0677">Repeat</keyword>
<keyword evidence="17" id="KW-1185">Reference proteome</keyword>
<dbReference type="SUPFAM" id="SSF57850">
    <property type="entry name" value="RING/U-box"/>
    <property type="match status" value="1"/>
</dbReference>
<evidence type="ECO:0000259" key="13">
    <source>
        <dbReference type="PROSITE" id="PS50235"/>
    </source>
</evidence>
<dbReference type="PROSITE" id="PS51283">
    <property type="entry name" value="DUSP"/>
    <property type="match status" value="2"/>
</dbReference>
<evidence type="ECO:0000256" key="1">
    <source>
        <dbReference type="ARBA" id="ARBA00004300"/>
    </source>
</evidence>
<dbReference type="InterPro" id="IPR038765">
    <property type="entry name" value="Papain-like_cys_pep_sf"/>
</dbReference>
<dbReference type="GO" id="GO:0016579">
    <property type="term" value="P:protein deubiquitination"/>
    <property type="evidence" value="ECO:0007669"/>
    <property type="project" value="InterPro"/>
</dbReference>
<dbReference type="Pfam" id="PF00443">
    <property type="entry name" value="UCH"/>
    <property type="match status" value="1"/>
</dbReference>
<dbReference type="EMBL" id="MDYQ01000022">
    <property type="protein sequence ID" value="PRP87113.1"/>
    <property type="molecule type" value="Genomic_DNA"/>
</dbReference>
<dbReference type="AlphaFoldDB" id="A0A2P6NT20"/>
<keyword evidence="5" id="KW-0254">Endocytosis</keyword>
<keyword evidence="12" id="KW-0833">Ubl conjugation pathway</keyword>
<dbReference type="Proteomes" id="UP000241769">
    <property type="component" value="Unassembled WGS sequence"/>
</dbReference>
<dbReference type="GO" id="GO:0004843">
    <property type="term" value="F:cysteine-type deubiquitinase activity"/>
    <property type="evidence" value="ECO:0007669"/>
    <property type="project" value="UniProtKB-UniRule"/>
</dbReference>
<accession>A0A2P6NT20</accession>
<dbReference type="SMART" id="SM00290">
    <property type="entry name" value="ZnF_UBP"/>
    <property type="match status" value="1"/>
</dbReference>
<feature type="domain" description="UBP-type" evidence="14">
    <location>
        <begin position="43"/>
        <end position="147"/>
    </location>
</feature>
<evidence type="ECO:0000256" key="6">
    <source>
        <dbReference type="ARBA" id="ARBA00022723"/>
    </source>
</evidence>
<dbReference type="STRING" id="1890364.A0A2P6NT20"/>
<evidence type="ECO:0000256" key="12">
    <source>
        <dbReference type="RuleBase" id="RU366025"/>
    </source>
</evidence>
<dbReference type="Gene3D" id="3.30.40.10">
    <property type="entry name" value="Zinc/RING finger domain, C3HC4 (zinc finger)"/>
    <property type="match status" value="1"/>
</dbReference>
<dbReference type="SUPFAM" id="SSF54001">
    <property type="entry name" value="Cysteine proteinases"/>
    <property type="match status" value="1"/>
</dbReference>